<reference evidence="5" key="1">
    <citation type="submission" date="2020-04" db="EMBL/GenBank/DDBJ databases">
        <authorList>
            <person name="Chiriac C."/>
            <person name="Salcher M."/>
            <person name="Ghai R."/>
            <person name="Kavagutti S V."/>
        </authorList>
    </citation>
    <scope>NUCLEOTIDE SEQUENCE</scope>
</reference>
<organism evidence="5">
    <name type="scientific">uncultured Caudovirales phage</name>
    <dbReference type="NCBI Taxonomy" id="2100421"/>
    <lineage>
        <taxon>Viruses</taxon>
        <taxon>Duplodnaviria</taxon>
        <taxon>Heunggongvirae</taxon>
        <taxon>Uroviricota</taxon>
        <taxon>Caudoviricetes</taxon>
        <taxon>Peduoviridae</taxon>
        <taxon>Maltschvirus</taxon>
        <taxon>Maltschvirus maltsch</taxon>
    </lineage>
</organism>
<dbReference type="GO" id="GO:0008168">
    <property type="term" value="F:methyltransferase activity"/>
    <property type="evidence" value="ECO:0007669"/>
    <property type="project" value="UniProtKB-KW"/>
</dbReference>
<dbReference type="Pfam" id="PF00398">
    <property type="entry name" value="RrnaAD"/>
    <property type="match status" value="1"/>
</dbReference>
<keyword evidence="3" id="KW-0949">S-adenosyl-L-methionine</keyword>
<dbReference type="EMBL" id="LR796623">
    <property type="protein sequence ID" value="CAB4154548.1"/>
    <property type="molecule type" value="Genomic_DNA"/>
</dbReference>
<evidence type="ECO:0000256" key="2">
    <source>
        <dbReference type="ARBA" id="ARBA00022679"/>
    </source>
</evidence>
<dbReference type="GO" id="GO:0003723">
    <property type="term" value="F:RNA binding"/>
    <property type="evidence" value="ECO:0007669"/>
    <property type="project" value="UniProtKB-KW"/>
</dbReference>
<evidence type="ECO:0000313" key="5">
    <source>
        <dbReference type="EMBL" id="CAB4154548.1"/>
    </source>
</evidence>
<dbReference type="InterPro" id="IPR001737">
    <property type="entry name" value="KsgA/Erm"/>
</dbReference>
<name>A0A6J5NC39_9CAUD</name>
<dbReference type="GO" id="GO:0032259">
    <property type="term" value="P:methylation"/>
    <property type="evidence" value="ECO:0007669"/>
    <property type="project" value="UniProtKB-KW"/>
</dbReference>
<keyword evidence="2" id="KW-0808">Transferase</keyword>
<dbReference type="Gene3D" id="3.40.50.150">
    <property type="entry name" value="Vaccinia Virus protein VP39"/>
    <property type="match status" value="1"/>
</dbReference>
<sequence>MMAKYEFTEAGKGLSQYFTPPSLAKRIVDWAELPRGHRVLEPSAGDGGLVRFFPRNVRVTAFEMDPQMVERLRLINHPTIEIHQANFLQVKAKRDAFDVAIMNPPYEDQADGKHIAHALRFAERVIALVRANFEFGVDRYNSLFRWAAITRRVVLTRRPPFYGPGDQGHGARHEYEVLELVRRETDRREDPTPDQVETEFWTEAWPI</sequence>
<dbReference type="SUPFAM" id="SSF53335">
    <property type="entry name" value="S-adenosyl-L-methionine-dependent methyltransferases"/>
    <property type="match status" value="1"/>
</dbReference>
<dbReference type="InterPro" id="IPR002052">
    <property type="entry name" value="DNA_methylase_N6_adenine_CS"/>
</dbReference>
<evidence type="ECO:0000256" key="4">
    <source>
        <dbReference type="ARBA" id="ARBA00022884"/>
    </source>
</evidence>
<keyword evidence="4" id="KW-0694">RNA-binding</keyword>
<dbReference type="CDD" id="cd02440">
    <property type="entry name" value="AdoMet_MTases"/>
    <property type="match status" value="1"/>
</dbReference>
<proteinExistence type="predicted"/>
<evidence type="ECO:0000256" key="3">
    <source>
        <dbReference type="ARBA" id="ARBA00022691"/>
    </source>
</evidence>
<keyword evidence="1 5" id="KW-0489">Methyltransferase</keyword>
<accession>A0A6J5NC39</accession>
<dbReference type="PRINTS" id="PR00507">
    <property type="entry name" value="N12N6MTFRASE"/>
</dbReference>
<evidence type="ECO:0000256" key="1">
    <source>
        <dbReference type="ARBA" id="ARBA00022603"/>
    </source>
</evidence>
<dbReference type="InterPro" id="IPR029063">
    <property type="entry name" value="SAM-dependent_MTases_sf"/>
</dbReference>
<dbReference type="PROSITE" id="PS00092">
    <property type="entry name" value="N6_MTASE"/>
    <property type="match status" value="1"/>
</dbReference>
<gene>
    <name evidence="5" type="ORF">UFOVP650_14</name>
</gene>
<protein>
    <submittedName>
        <fullName evidence="5">COG2263 Predicted RNA methylase</fullName>
    </submittedName>
</protein>